<evidence type="ECO:0000313" key="1">
    <source>
        <dbReference type="EMBL" id="NYE21476.1"/>
    </source>
</evidence>
<proteinExistence type="predicted"/>
<name>A0A7Y9GSB8_9MICO</name>
<dbReference type="EMBL" id="JACCBV010000001">
    <property type="protein sequence ID" value="NYE21476.1"/>
    <property type="molecule type" value="Genomic_DNA"/>
</dbReference>
<sequence length="62" mass="6872">MSMTHHTEEHVPDGAEVIPVFPHALGVALVPQPRPIGRGGLADLMADWRHRRRVSRHYGNAA</sequence>
<keyword evidence="2" id="KW-1185">Reference proteome</keyword>
<accession>A0A7Y9GSB8</accession>
<dbReference type="Proteomes" id="UP000576969">
    <property type="component" value="Unassembled WGS sequence"/>
</dbReference>
<dbReference type="RefSeq" id="WP_179492131.1">
    <property type="nucleotide sequence ID" value="NZ_JACCBV010000001.1"/>
</dbReference>
<evidence type="ECO:0000313" key="2">
    <source>
        <dbReference type="Proteomes" id="UP000576969"/>
    </source>
</evidence>
<dbReference type="AlphaFoldDB" id="A0A7Y9GSB8"/>
<comment type="caution">
    <text evidence="1">The sequence shown here is derived from an EMBL/GenBank/DDBJ whole genome shotgun (WGS) entry which is preliminary data.</text>
</comment>
<reference evidence="1 2" key="1">
    <citation type="submission" date="2020-07" db="EMBL/GenBank/DDBJ databases">
        <title>Sequencing the genomes of 1000 actinobacteria strains.</title>
        <authorList>
            <person name="Klenk H.-P."/>
        </authorList>
    </citation>
    <scope>NUCLEOTIDE SEQUENCE [LARGE SCALE GENOMIC DNA]</scope>
    <source>
        <strain evidence="1 2">DSM 24662</strain>
    </source>
</reference>
<organism evidence="1 2">
    <name type="scientific">Microbacterium immunditiarum</name>
    <dbReference type="NCBI Taxonomy" id="337480"/>
    <lineage>
        <taxon>Bacteria</taxon>
        <taxon>Bacillati</taxon>
        <taxon>Actinomycetota</taxon>
        <taxon>Actinomycetes</taxon>
        <taxon>Micrococcales</taxon>
        <taxon>Microbacteriaceae</taxon>
        <taxon>Microbacterium</taxon>
    </lineage>
</organism>
<protein>
    <submittedName>
        <fullName evidence="1">Uncharacterized protein</fullName>
    </submittedName>
</protein>
<gene>
    <name evidence="1" type="ORF">BJ991_003504</name>
</gene>